<dbReference type="Proteomes" id="UP000000490">
    <property type="component" value="Chromosome"/>
</dbReference>
<organism evidence="1 2">
    <name type="scientific">Francisella salina</name>
    <dbReference type="NCBI Taxonomy" id="573569"/>
    <lineage>
        <taxon>Bacteria</taxon>
        <taxon>Pseudomonadati</taxon>
        <taxon>Pseudomonadota</taxon>
        <taxon>Gammaproteobacteria</taxon>
        <taxon>Thiotrichales</taxon>
        <taxon>Francisellaceae</taxon>
        <taxon>Francisella</taxon>
    </lineage>
</organism>
<accession>A0ABM5MCF4</accession>
<evidence type="ECO:0000313" key="2">
    <source>
        <dbReference type="Proteomes" id="UP000000490"/>
    </source>
</evidence>
<name>A0ABM5MCF4_FRAST</name>
<keyword evidence="2" id="KW-1185">Reference proteome</keyword>
<reference evidence="1" key="1">
    <citation type="submission" date="2011-05" db="EMBL/GenBank/DDBJ databases">
        <authorList>
            <person name="Kuske C.R."/>
            <person name="Challacombe J.F."/>
            <person name="Siddaramappa S."/>
            <person name="Petersen J.M."/>
            <person name="Bruce D.C."/>
        </authorList>
    </citation>
    <scope>NUCLEOTIDE SEQUENCE</scope>
    <source>
        <strain evidence="1">TX077308</strain>
    </source>
</reference>
<gene>
    <name evidence="1" type="ordered locus">F7308_1893</name>
</gene>
<evidence type="ECO:0000313" key="1">
    <source>
        <dbReference type="EMBL" id="AEI36817.1"/>
    </source>
</evidence>
<dbReference type="EMBL" id="CP002872">
    <property type="protein sequence ID" value="AEI36817.1"/>
    <property type="molecule type" value="Genomic_DNA"/>
</dbReference>
<proteinExistence type="predicted"/>
<sequence>MENFKKHLTTLEAKEKIEAHHPSYPGSQDSYHVGYIKDIGKMYQQTFIDTYTHVAFTKVYDKKELSYNSSDKFSPFYVFIKSTNR</sequence>
<protein>
    <submittedName>
        <fullName evidence="1">ISSod13, transposase</fullName>
    </submittedName>
</protein>